<dbReference type="STRING" id="97359.A0A550CCW3"/>
<dbReference type="InterPro" id="IPR050164">
    <property type="entry name" value="Peptidase_C19"/>
</dbReference>
<dbReference type="InterPro" id="IPR018200">
    <property type="entry name" value="USP_CS"/>
</dbReference>
<proteinExistence type="inferred from homology"/>
<dbReference type="GO" id="GO:0005829">
    <property type="term" value="C:cytosol"/>
    <property type="evidence" value="ECO:0007669"/>
    <property type="project" value="TreeGrafter"/>
</dbReference>
<dbReference type="Pfam" id="PF00240">
    <property type="entry name" value="ubiquitin"/>
    <property type="match status" value="1"/>
</dbReference>
<keyword evidence="3" id="KW-0175">Coiled coil</keyword>
<dbReference type="SUPFAM" id="SSF54236">
    <property type="entry name" value="Ubiquitin-like"/>
    <property type="match status" value="1"/>
</dbReference>
<dbReference type="SUPFAM" id="SSF143791">
    <property type="entry name" value="DUSP-like"/>
    <property type="match status" value="1"/>
</dbReference>
<dbReference type="EMBL" id="VDMD01000012">
    <property type="protein sequence ID" value="TRM62650.1"/>
    <property type="molecule type" value="Genomic_DNA"/>
</dbReference>
<dbReference type="InterPro" id="IPR044743">
    <property type="entry name" value="Ubl_USP48"/>
</dbReference>
<feature type="compositionally biased region" description="Polar residues" evidence="4">
    <location>
        <begin position="669"/>
        <end position="682"/>
    </location>
</feature>
<name>A0A550CCW3_9AGAR</name>
<feature type="compositionally biased region" description="Basic and acidic residues" evidence="4">
    <location>
        <begin position="1045"/>
        <end position="1054"/>
    </location>
</feature>
<comment type="caution">
    <text evidence="8">The sequence shown here is derived from an EMBL/GenBank/DDBJ whole genome shotgun (WGS) entry which is preliminary data.</text>
</comment>
<evidence type="ECO:0000256" key="1">
    <source>
        <dbReference type="ARBA" id="ARBA00009085"/>
    </source>
</evidence>
<dbReference type="InterPro" id="IPR001394">
    <property type="entry name" value="Peptidase_C19_UCH"/>
</dbReference>
<evidence type="ECO:0000259" key="5">
    <source>
        <dbReference type="PROSITE" id="PS50053"/>
    </source>
</evidence>
<dbReference type="PROSITE" id="PS00972">
    <property type="entry name" value="USP_1"/>
    <property type="match status" value="1"/>
</dbReference>
<feature type="region of interest" description="Disordered" evidence="4">
    <location>
        <begin position="643"/>
        <end position="696"/>
    </location>
</feature>
<dbReference type="InterPro" id="IPR006615">
    <property type="entry name" value="Pept_C19_DUSP"/>
</dbReference>
<protein>
    <submittedName>
        <fullName evidence="8">Uncharacterized protein</fullName>
    </submittedName>
</protein>
<keyword evidence="9" id="KW-1185">Reference proteome</keyword>
<dbReference type="Proteomes" id="UP000320762">
    <property type="component" value="Unassembled WGS sequence"/>
</dbReference>
<feature type="coiled-coil region" evidence="3">
    <location>
        <begin position="876"/>
        <end position="903"/>
    </location>
</feature>
<dbReference type="SMART" id="SM00213">
    <property type="entry name" value="UBQ"/>
    <property type="match status" value="1"/>
</dbReference>
<dbReference type="Gene3D" id="3.10.20.90">
    <property type="entry name" value="Phosphatidylinositol 3-kinase Catalytic Subunit, Chain A, domain 1"/>
    <property type="match status" value="1"/>
</dbReference>
<feature type="domain" description="USP" evidence="6">
    <location>
        <begin position="166"/>
        <end position="475"/>
    </location>
</feature>
<dbReference type="GO" id="GO:0016579">
    <property type="term" value="P:protein deubiquitination"/>
    <property type="evidence" value="ECO:0007669"/>
    <property type="project" value="InterPro"/>
</dbReference>
<dbReference type="GO" id="GO:0004843">
    <property type="term" value="F:cysteine-type deubiquitinase activity"/>
    <property type="evidence" value="ECO:0007669"/>
    <property type="project" value="InterPro"/>
</dbReference>
<feature type="compositionally biased region" description="Basic and acidic residues" evidence="4">
    <location>
        <begin position="1117"/>
        <end position="1138"/>
    </location>
</feature>
<feature type="domain" description="Ubiquitin-like" evidence="5">
    <location>
        <begin position="1043"/>
        <end position="1110"/>
    </location>
</feature>
<dbReference type="PROSITE" id="PS51283">
    <property type="entry name" value="DUSP"/>
    <property type="match status" value="1"/>
</dbReference>
<comment type="similarity">
    <text evidence="1">Belongs to the peptidase C19 family.</text>
</comment>
<feature type="compositionally biased region" description="Basic residues" evidence="4">
    <location>
        <begin position="484"/>
        <end position="495"/>
    </location>
</feature>
<evidence type="ECO:0000313" key="9">
    <source>
        <dbReference type="Proteomes" id="UP000320762"/>
    </source>
</evidence>
<dbReference type="InterPro" id="IPR035927">
    <property type="entry name" value="DUSP-like_sf"/>
</dbReference>
<dbReference type="Pfam" id="PF00443">
    <property type="entry name" value="UCH"/>
    <property type="match status" value="1"/>
</dbReference>
<gene>
    <name evidence="8" type="ORF">BD626DRAFT_548499</name>
</gene>
<feature type="region of interest" description="Disordered" evidence="4">
    <location>
        <begin position="477"/>
        <end position="499"/>
    </location>
</feature>
<feature type="region of interest" description="Disordered" evidence="4">
    <location>
        <begin position="1117"/>
        <end position="1155"/>
    </location>
</feature>
<dbReference type="PROSITE" id="PS50053">
    <property type="entry name" value="UBIQUITIN_2"/>
    <property type="match status" value="1"/>
</dbReference>
<sequence length="1184" mass="133585">MPPKRKRRDSPKGLAPGQVLKRTKLLGNASSPWAWVGTDILDAAHITQEHRLAVCGFAHRSPHPFCANRYAPEFRQAQKERQRREKEKKERAKRGSSATPDDDVIVISDSEEARAECSKKQCKGNPNCLNYLGQEKWEDEGLEAFRKLVKLGDSPMDDARDPDLPVGLYNLGATCYANASLQVWYRDLSFRRGVYNCQPCGNESEEKFRQSPLFHLQVTFAALQESTQSVFNPSKLVESLQLRTSEQQDAQEFSKLFMTHLASEFNKQSIPSVRSLVADQFEGCQLYGTRCDTCNSQSERESTFLEIEISFNNNSRLEDCVATSLQPEKLTGDNKYRCETCASLQDATRYTKLRRLPPMLHFSLMRFVYDLKTFERKKSKHTISFPTVLDMGRFVSGEEPSTVAADSINDPSEISHIYDLRGVLLHKGSSAYHGHYEAQVYDTERGCWFQFNDEVVTKIQSLQEKNAKPIVIDVDGEDSDKASAKKNRTNARKRRRVEDSDDDAEPRFVCVLLADPGLHCTKAKRDAKVNGEKVTIEAVAPSPPARAMEAVAALNAEHSQECEKYDAKETVVKQSFRELRRKVMDIYQTWSVGRWDEPSVVVSQSALSAWLLKDCATSEVRRLKPLVAEAKVKANGCSEKADVAKAEPLEPPQSLERHTSSEPSALPEDTNQLNGTAPPTTNGKHKEASEDVDPNAPIRISIEDDILCEHRKLHPSNAVHMKRIRRDAYDRIIADTDCAFEPLVTPQDVCTECVEGIFKDRLYQVEHPRLVSQFDDVAEVPADQPGYWISKLWVKDWRMSKPKMHKPDADDPAPDADDFKAHVFCEHGRLTNNVTNRRRISLEAGNLLQALFPSLQLLSSAEEPCAICAVAIHSSKEGKLEARKKAEDEKARLKHMLDHALNGDTALLEDTPLAVVPAQFVRAWKLWLGRPTEYPRPPNIDNSPFFCEHDQLAFDPNSVADMDANMAVIKRVDWDVLQSIYPCGPLIALEKESLEKRYRHDIPVCMEKSDWQSTEITIRQGDPDKAKPTTTQKTGGSRQSKRLRSVKEHGERRKMTVTKSMTVKELKIMIDEEMSIPTICQRLFYQGKELDDNEATMQSLNIFANDVIDLRQAHEIHSLSDDDGDEPAKKRQRSEERGFGGTLLGAIPSSDLPTPPPDMKSCPYCTVFNARDAEVCETCDGALM</sequence>
<dbReference type="CDD" id="cd02668">
    <property type="entry name" value="Peptidase_C19L"/>
    <property type="match status" value="1"/>
</dbReference>
<dbReference type="PANTHER" id="PTHR24006">
    <property type="entry name" value="UBIQUITIN CARBOXYL-TERMINAL HYDROLASE"/>
    <property type="match status" value="1"/>
</dbReference>
<accession>A0A550CCW3</accession>
<evidence type="ECO:0000313" key="8">
    <source>
        <dbReference type="EMBL" id="TRM62650.1"/>
    </source>
</evidence>
<evidence type="ECO:0000259" key="6">
    <source>
        <dbReference type="PROSITE" id="PS50235"/>
    </source>
</evidence>
<keyword evidence="2" id="KW-0677">Repeat</keyword>
<dbReference type="PROSITE" id="PS00973">
    <property type="entry name" value="USP_2"/>
    <property type="match status" value="1"/>
</dbReference>
<feature type="region of interest" description="Disordered" evidence="4">
    <location>
        <begin position="76"/>
        <end position="102"/>
    </location>
</feature>
<dbReference type="OrthoDB" id="289038at2759"/>
<feature type="domain" description="DUSP" evidence="7">
    <location>
        <begin position="884"/>
        <end position="993"/>
    </location>
</feature>
<evidence type="ECO:0000256" key="2">
    <source>
        <dbReference type="ARBA" id="ARBA00022737"/>
    </source>
</evidence>
<dbReference type="AlphaFoldDB" id="A0A550CCW3"/>
<feature type="region of interest" description="Disordered" evidence="4">
    <location>
        <begin position="1019"/>
        <end position="1054"/>
    </location>
</feature>
<dbReference type="InterPro" id="IPR038765">
    <property type="entry name" value="Papain-like_cys_pep_sf"/>
</dbReference>
<feature type="compositionally biased region" description="Basic and acidic residues" evidence="4">
    <location>
        <begin position="76"/>
        <end position="90"/>
    </location>
</feature>
<dbReference type="GO" id="GO:0005634">
    <property type="term" value="C:nucleus"/>
    <property type="evidence" value="ECO:0007669"/>
    <property type="project" value="TreeGrafter"/>
</dbReference>
<evidence type="ECO:0000259" key="7">
    <source>
        <dbReference type="PROSITE" id="PS51283"/>
    </source>
</evidence>
<dbReference type="InterPro" id="IPR028889">
    <property type="entry name" value="USP"/>
</dbReference>
<dbReference type="InterPro" id="IPR029071">
    <property type="entry name" value="Ubiquitin-like_domsf"/>
</dbReference>
<reference evidence="8 9" key="1">
    <citation type="journal article" date="2019" name="New Phytol.">
        <title>Comparative genomics reveals unique wood-decay strategies and fruiting body development in the Schizophyllaceae.</title>
        <authorList>
            <person name="Almasi E."/>
            <person name="Sahu N."/>
            <person name="Krizsan K."/>
            <person name="Balint B."/>
            <person name="Kovacs G.M."/>
            <person name="Kiss B."/>
            <person name="Cseklye J."/>
            <person name="Drula E."/>
            <person name="Henrissat B."/>
            <person name="Nagy I."/>
            <person name="Chovatia M."/>
            <person name="Adam C."/>
            <person name="LaButti K."/>
            <person name="Lipzen A."/>
            <person name="Riley R."/>
            <person name="Grigoriev I.V."/>
            <person name="Nagy L.G."/>
        </authorList>
    </citation>
    <scope>NUCLEOTIDE SEQUENCE [LARGE SCALE GENOMIC DNA]</scope>
    <source>
        <strain evidence="8 9">NL-1724</strain>
    </source>
</reference>
<dbReference type="CDD" id="cd01795">
    <property type="entry name" value="Ubl_USP48"/>
    <property type="match status" value="1"/>
</dbReference>
<dbReference type="SUPFAM" id="SSF54001">
    <property type="entry name" value="Cysteine proteinases"/>
    <property type="match status" value="1"/>
</dbReference>
<dbReference type="Gene3D" id="3.90.70.10">
    <property type="entry name" value="Cysteine proteinases"/>
    <property type="match status" value="1"/>
</dbReference>
<dbReference type="GO" id="GO:0004197">
    <property type="term" value="F:cysteine-type endopeptidase activity"/>
    <property type="evidence" value="ECO:0007669"/>
    <property type="project" value="InterPro"/>
</dbReference>
<evidence type="ECO:0000256" key="4">
    <source>
        <dbReference type="SAM" id="MobiDB-lite"/>
    </source>
</evidence>
<organism evidence="8 9">
    <name type="scientific">Schizophyllum amplum</name>
    <dbReference type="NCBI Taxonomy" id="97359"/>
    <lineage>
        <taxon>Eukaryota</taxon>
        <taxon>Fungi</taxon>
        <taxon>Dikarya</taxon>
        <taxon>Basidiomycota</taxon>
        <taxon>Agaricomycotina</taxon>
        <taxon>Agaricomycetes</taxon>
        <taxon>Agaricomycetidae</taxon>
        <taxon>Agaricales</taxon>
        <taxon>Schizophyllaceae</taxon>
        <taxon>Schizophyllum</taxon>
    </lineage>
</organism>
<dbReference type="InterPro" id="IPR000626">
    <property type="entry name" value="Ubiquitin-like_dom"/>
</dbReference>
<dbReference type="PROSITE" id="PS50235">
    <property type="entry name" value="USP_3"/>
    <property type="match status" value="1"/>
</dbReference>
<feature type="compositionally biased region" description="Polar residues" evidence="4">
    <location>
        <begin position="1028"/>
        <end position="1038"/>
    </location>
</feature>
<dbReference type="InterPro" id="IPR033841">
    <property type="entry name" value="Pep_USP48"/>
</dbReference>
<evidence type="ECO:0000256" key="3">
    <source>
        <dbReference type="SAM" id="Coils"/>
    </source>
</evidence>